<reference evidence="1" key="1">
    <citation type="submission" date="2021-05" db="EMBL/GenBank/DDBJ databases">
        <authorList>
            <person name="Alioto T."/>
            <person name="Alioto T."/>
            <person name="Gomez Garrido J."/>
        </authorList>
    </citation>
    <scope>NUCLEOTIDE SEQUENCE</scope>
</reference>
<organism evidence="1">
    <name type="scientific">Culex pipiens</name>
    <name type="common">House mosquito</name>
    <dbReference type="NCBI Taxonomy" id="7175"/>
    <lineage>
        <taxon>Eukaryota</taxon>
        <taxon>Metazoa</taxon>
        <taxon>Ecdysozoa</taxon>
        <taxon>Arthropoda</taxon>
        <taxon>Hexapoda</taxon>
        <taxon>Insecta</taxon>
        <taxon>Pterygota</taxon>
        <taxon>Neoptera</taxon>
        <taxon>Endopterygota</taxon>
        <taxon>Diptera</taxon>
        <taxon>Nematocera</taxon>
        <taxon>Culicoidea</taxon>
        <taxon>Culicidae</taxon>
        <taxon>Culicinae</taxon>
        <taxon>Culicini</taxon>
        <taxon>Culex</taxon>
        <taxon>Culex</taxon>
    </lineage>
</organism>
<dbReference type="AlphaFoldDB" id="A0A8D8BJL8"/>
<name>A0A8D8BJL8_CULPI</name>
<evidence type="ECO:0000313" key="1">
    <source>
        <dbReference type="EMBL" id="CAG6472776.1"/>
    </source>
</evidence>
<dbReference type="EMBL" id="HBUE01071404">
    <property type="protein sequence ID" value="CAG6472776.1"/>
    <property type="molecule type" value="Transcribed_RNA"/>
</dbReference>
<accession>A0A8D8BJL8</accession>
<protein>
    <submittedName>
        <fullName evidence="1">(northern house mosquito) hypothetical protein</fullName>
    </submittedName>
</protein>
<proteinExistence type="predicted"/>
<sequence>MDFLAHNKGPLEIVSSKSAHRCRTDRFQLFTQSGHGRVLLVAQTPNPIDFGTSFFSCCSANVVALHHRFHLIENRLPGHFPTKSTATKKISLCSAATIAAGDAGKQPSQKSQMFTNTA</sequence>